<dbReference type="PANTHER" id="PTHR14659:SF1">
    <property type="entry name" value="ALPHA- AND GAMMA-ADAPTIN-BINDING PROTEIN P34"/>
    <property type="match status" value="1"/>
</dbReference>
<evidence type="ECO:0000313" key="1">
    <source>
        <dbReference type="EMBL" id="AFK48610.1"/>
    </source>
</evidence>
<dbReference type="PANTHER" id="PTHR14659">
    <property type="entry name" value="ALPHA- AND GAMMA-ADAPTIN-BINDING PROTEIN P34"/>
    <property type="match status" value="1"/>
</dbReference>
<name>I3T7W8_LOTJA</name>
<protein>
    <submittedName>
        <fullName evidence="1">Uncharacterized protein</fullName>
    </submittedName>
</protein>
<dbReference type="InterPro" id="IPR019341">
    <property type="entry name" value="Alpha/Gamma-adaptin-bd_p34"/>
</dbReference>
<sequence>MTTLVMVFDMNDLSSLTALQGWVSHTDIQNFEILLCIGNKVDVVPGHSAHADYRRRFLKLEDSSINLDTEF</sequence>
<dbReference type="EMBL" id="BT148816">
    <property type="protein sequence ID" value="AFK48610.1"/>
    <property type="molecule type" value="mRNA"/>
</dbReference>
<accession>I3T7W8</accession>
<dbReference type="AlphaFoldDB" id="I3T7W8"/>
<organism evidence="1">
    <name type="scientific">Lotus japonicus</name>
    <name type="common">Lotus corniculatus var. japonicus</name>
    <dbReference type="NCBI Taxonomy" id="34305"/>
    <lineage>
        <taxon>Eukaryota</taxon>
        <taxon>Viridiplantae</taxon>
        <taxon>Streptophyta</taxon>
        <taxon>Embryophyta</taxon>
        <taxon>Tracheophyta</taxon>
        <taxon>Spermatophyta</taxon>
        <taxon>Magnoliopsida</taxon>
        <taxon>eudicotyledons</taxon>
        <taxon>Gunneridae</taxon>
        <taxon>Pentapetalae</taxon>
        <taxon>rosids</taxon>
        <taxon>fabids</taxon>
        <taxon>Fabales</taxon>
        <taxon>Fabaceae</taxon>
        <taxon>Papilionoideae</taxon>
        <taxon>50 kb inversion clade</taxon>
        <taxon>NPAAA clade</taxon>
        <taxon>Hologalegina</taxon>
        <taxon>robinioid clade</taxon>
        <taxon>Loteae</taxon>
        <taxon>Lotus</taxon>
    </lineage>
</organism>
<proteinExistence type="evidence at transcript level"/>
<reference evidence="1" key="1">
    <citation type="submission" date="2012-05" db="EMBL/GenBank/DDBJ databases">
        <authorList>
            <person name="Krishnakumar V."/>
            <person name="Cheung F."/>
            <person name="Xiao Y."/>
            <person name="Chan A."/>
            <person name="Moskal W.A."/>
            <person name="Town C.D."/>
        </authorList>
    </citation>
    <scope>NUCLEOTIDE SEQUENCE</scope>
</reference>